<dbReference type="SFLD" id="SFLDS00003">
    <property type="entry name" value="Haloacid_Dehalogenase"/>
    <property type="match status" value="1"/>
</dbReference>
<gene>
    <name evidence="1" type="ORF">METZ01_LOCUS512268</name>
</gene>
<dbReference type="PANTHER" id="PTHR43481:SF4">
    <property type="entry name" value="GLYCEROL-1-PHOSPHATE PHOSPHOHYDROLASE 1-RELATED"/>
    <property type="match status" value="1"/>
</dbReference>
<dbReference type="InterPro" id="IPR023214">
    <property type="entry name" value="HAD_sf"/>
</dbReference>
<dbReference type="InterPro" id="IPR023198">
    <property type="entry name" value="PGP-like_dom2"/>
</dbReference>
<dbReference type="Pfam" id="PF13419">
    <property type="entry name" value="HAD_2"/>
    <property type="match status" value="1"/>
</dbReference>
<accession>A0A383ES63</accession>
<sequence>MKYKAVLFDFDGTLADTMKDHFNAWGKASLEYGIKLNPEDYYPLEGTNVFEIAKRLFKVNQISSDEKELVQKKEKYYLDNNTINIYPGVEYLINKLRSYKIKIGIVTTGLRERIYSSVPKQFLDMFDVIICGDDIAKGKPFPDP</sequence>
<dbReference type="InterPro" id="IPR036412">
    <property type="entry name" value="HAD-like_sf"/>
</dbReference>
<evidence type="ECO:0000313" key="1">
    <source>
        <dbReference type="EMBL" id="SVE59414.1"/>
    </source>
</evidence>
<dbReference type="PANTHER" id="PTHR43481">
    <property type="entry name" value="FRUCTOSE-1-PHOSPHATE PHOSPHATASE"/>
    <property type="match status" value="1"/>
</dbReference>
<dbReference type="PRINTS" id="PR00413">
    <property type="entry name" value="HADHALOGNASE"/>
</dbReference>
<organism evidence="1">
    <name type="scientific">marine metagenome</name>
    <dbReference type="NCBI Taxonomy" id="408172"/>
    <lineage>
        <taxon>unclassified sequences</taxon>
        <taxon>metagenomes</taxon>
        <taxon>ecological metagenomes</taxon>
    </lineage>
</organism>
<dbReference type="GO" id="GO:0050308">
    <property type="term" value="F:sugar-phosphatase activity"/>
    <property type="evidence" value="ECO:0007669"/>
    <property type="project" value="TreeGrafter"/>
</dbReference>
<feature type="non-terminal residue" evidence="1">
    <location>
        <position position="144"/>
    </location>
</feature>
<dbReference type="SUPFAM" id="SSF56784">
    <property type="entry name" value="HAD-like"/>
    <property type="match status" value="1"/>
</dbReference>
<evidence type="ECO:0008006" key="2">
    <source>
        <dbReference type="Google" id="ProtNLM"/>
    </source>
</evidence>
<proteinExistence type="predicted"/>
<dbReference type="InterPro" id="IPR051806">
    <property type="entry name" value="HAD-like_SPP"/>
</dbReference>
<name>A0A383ES63_9ZZZZ</name>
<dbReference type="SFLD" id="SFLDG01129">
    <property type="entry name" value="C1.5:_HAD__Beta-PGM__Phosphata"/>
    <property type="match status" value="1"/>
</dbReference>
<dbReference type="EMBL" id="UINC01228201">
    <property type="protein sequence ID" value="SVE59414.1"/>
    <property type="molecule type" value="Genomic_DNA"/>
</dbReference>
<dbReference type="Gene3D" id="1.10.150.240">
    <property type="entry name" value="Putative phosphatase, domain 2"/>
    <property type="match status" value="1"/>
</dbReference>
<protein>
    <recommendedName>
        <fullName evidence="2">FCP1 homology domain-containing protein</fullName>
    </recommendedName>
</protein>
<dbReference type="Gene3D" id="3.40.50.1000">
    <property type="entry name" value="HAD superfamily/HAD-like"/>
    <property type="match status" value="1"/>
</dbReference>
<dbReference type="AlphaFoldDB" id="A0A383ES63"/>
<dbReference type="InterPro" id="IPR041492">
    <property type="entry name" value="HAD_2"/>
</dbReference>
<reference evidence="1" key="1">
    <citation type="submission" date="2018-05" db="EMBL/GenBank/DDBJ databases">
        <authorList>
            <person name="Lanie J.A."/>
            <person name="Ng W.-L."/>
            <person name="Kazmierczak K.M."/>
            <person name="Andrzejewski T.M."/>
            <person name="Davidsen T.M."/>
            <person name="Wayne K.J."/>
            <person name="Tettelin H."/>
            <person name="Glass J.I."/>
            <person name="Rusch D."/>
            <person name="Podicherti R."/>
            <person name="Tsui H.-C.T."/>
            <person name="Winkler M.E."/>
        </authorList>
    </citation>
    <scope>NUCLEOTIDE SEQUENCE</scope>
</reference>
<dbReference type="InterPro" id="IPR006439">
    <property type="entry name" value="HAD-SF_hydro_IA"/>
</dbReference>